<evidence type="ECO:0000256" key="1">
    <source>
        <dbReference type="SAM" id="MobiDB-lite"/>
    </source>
</evidence>
<reference evidence="2 3" key="1">
    <citation type="submission" date="2024-12" db="EMBL/GenBank/DDBJ databases">
        <title>The unique morphological basis and parallel evolutionary history of personate flowers in Penstemon.</title>
        <authorList>
            <person name="Depatie T.H."/>
            <person name="Wessinger C.A."/>
        </authorList>
    </citation>
    <scope>NUCLEOTIDE SEQUENCE [LARGE SCALE GENOMIC DNA]</scope>
    <source>
        <strain evidence="2">WTNN_2</strain>
        <tissue evidence="2">Leaf</tissue>
    </source>
</reference>
<dbReference type="AlphaFoldDB" id="A0ABD3STY3"/>
<feature type="compositionally biased region" description="Low complexity" evidence="1">
    <location>
        <begin position="157"/>
        <end position="172"/>
    </location>
</feature>
<sequence length="362" mass="39742">MEVCDVVLRQPPLYFSSSCRTRELQSSSSLVSMGRRFCDEGHLKYYYNCDRSVIRSEKQDVMIKDKGLKKMEKKKKKQLKLLKELSRDLSTFSHIGFGLDCDRTLVDQINGNDISNAAELLLEQLQKIKADNKELQKKRKEEKARLKAAKMGNRLNSCEMSSSSSSESSSDSECGEVINMNSLKRAAQTNQNAHQLLIEDPLLPSPTLSTPIDTLLRSPVPETVAPLPVELSAWVTLEKECCSGTGRSCVNIANVNSLDASICSKKIEVCMGGKCRKTGAGALLEEFQRVVGIEGAVSGCKCMGKCRDGPNVRVLNEFDGGVADKNVGDSSNPLCIGVSMEDVDIIVANFLGENQKQLEFAA</sequence>
<name>A0ABD3STY3_9LAMI</name>
<feature type="region of interest" description="Disordered" evidence="1">
    <location>
        <begin position="134"/>
        <end position="173"/>
    </location>
</feature>
<protein>
    <recommendedName>
        <fullName evidence="4">Diacylglycerol O-acyltransferase 3, cytosolic</fullName>
    </recommendedName>
</protein>
<evidence type="ECO:0008006" key="4">
    <source>
        <dbReference type="Google" id="ProtNLM"/>
    </source>
</evidence>
<evidence type="ECO:0000313" key="2">
    <source>
        <dbReference type="EMBL" id="KAL3827910.1"/>
    </source>
</evidence>
<dbReference type="InterPro" id="IPR036249">
    <property type="entry name" value="Thioredoxin-like_sf"/>
</dbReference>
<dbReference type="Proteomes" id="UP001634393">
    <property type="component" value="Unassembled WGS sequence"/>
</dbReference>
<dbReference type="EMBL" id="JBJXBP010000005">
    <property type="protein sequence ID" value="KAL3827910.1"/>
    <property type="molecule type" value="Genomic_DNA"/>
</dbReference>
<evidence type="ECO:0000313" key="3">
    <source>
        <dbReference type="Proteomes" id="UP001634393"/>
    </source>
</evidence>
<keyword evidence="3" id="KW-1185">Reference proteome</keyword>
<gene>
    <name evidence="2" type="ORF">ACJIZ3_016712</name>
</gene>
<accession>A0ABD3STY3</accession>
<dbReference type="Gene3D" id="3.40.30.10">
    <property type="entry name" value="Glutaredoxin"/>
    <property type="match status" value="1"/>
</dbReference>
<comment type="caution">
    <text evidence="2">The sequence shown here is derived from an EMBL/GenBank/DDBJ whole genome shotgun (WGS) entry which is preliminary data.</text>
</comment>
<feature type="compositionally biased region" description="Basic and acidic residues" evidence="1">
    <location>
        <begin position="134"/>
        <end position="145"/>
    </location>
</feature>
<proteinExistence type="predicted"/>
<dbReference type="CDD" id="cd02980">
    <property type="entry name" value="TRX_Fd_family"/>
    <property type="match status" value="1"/>
</dbReference>
<dbReference type="SUPFAM" id="SSF52833">
    <property type="entry name" value="Thioredoxin-like"/>
    <property type="match status" value="1"/>
</dbReference>
<organism evidence="2 3">
    <name type="scientific">Penstemon smallii</name>
    <dbReference type="NCBI Taxonomy" id="265156"/>
    <lineage>
        <taxon>Eukaryota</taxon>
        <taxon>Viridiplantae</taxon>
        <taxon>Streptophyta</taxon>
        <taxon>Embryophyta</taxon>
        <taxon>Tracheophyta</taxon>
        <taxon>Spermatophyta</taxon>
        <taxon>Magnoliopsida</taxon>
        <taxon>eudicotyledons</taxon>
        <taxon>Gunneridae</taxon>
        <taxon>Pentapetalae</taxon>
        <taxon>asterids</taxon>
        <taxon>lamiids</taxon>
        <taxon>Lamiales</taxon>
        <taxon>Plantaginaceae</taxon>
        <taxon>Cheloneae</taxon>
        <taxon>Penstemon</taxon>
    </lineage>
</organism>